<name>A0A8J3U7X8_9ACTN</name>
<dbReference type="SUPFAM" id="SSF56112">
    <property type="entry name" value="Protein kinase-like (PK-like)"/>
    <property type="match status" value="1"/>
</dbReference>
<dbReference type="InterPro" id="IPR002575">
    <property type="entry name" value="Aminoglycoside_PTrfase"/>
</dbReference>
<sequence>MVVRSAPSAVLLGGDVTGGVLRVGASVQRPMRACSPSVHALLRHLESAGFSGAPRVIGVEGQTEILSYVPGEVPARPLPGYTVSDATLVALADLLRRFHDAAASFEPPAGAVWEDGSALDDDPELVGHCDVTPANVVFREEPSLGGPARLVPYALIDFDMARPTTRLFDVVTTLRHWAPLADPVDRDPAQRELDAGARLRLFCDAYGLARRDRLRLVETARARFGRSYLAMREMAETRGGGWARMWEEGAGQRIRRAARWLDANEDALHEHLI</sequence>
<proteinExistence type="predicted"/>
<gene>
    <name evidence="2" type="ORF">Pph01_53510</name>
</gene>
<protein>
    <submittedName>
        <fullName evidence="2">Phosphotransferase</fullName>
    </submittedName>
</protein>
<dbReference type="Gene3D" id="3.90.1200.10">
    <property type="match status" value="1"/>
</dbReference>
<dbReference type="Pfam" id="PF01636">
    <property type="entry name" value="APH"/>
    <property type="match status" value="2"/>
</dbReference>
<dbReference type="InterPro" id="IPR011009">
    <property type="entry name" value="Kinase-like_dom_sf"/>
</dbReference>
<accession>A0A8J3U7X8</accession>
<evidence type="ECO:0000313" key="3">
    <source>
        <dbReference type="Proteomes" id="UP000622547"/>
    </source>
</evidence>
<reference evidence="2 3" key="1">
    <citation type="submission" date="2021-01" db="EMBL/GenBank/DDBJ databases">
        <title>Whole genome shotgun sequence of Planotetraspora phitsanulokensis NBRC 104273.</title>
        <authorList>
            <person name="Komaki H."/>
            <person name="Tamura T."/>
        </authorList>
    </citation>
    <scope>NUCLEOTIDE SEQUENCE [LARGE SCALE GENOMIC DNA]</scope>
    <source>
        <strain evidence="2 3">NBRC 104273</strain>
    </source>
</reference>
<keyword evidence="3" id="KW-1185">Reference proteome</keyword>
<feature type="domain" description="Aminoglycoside phosphotransferase" evidence="1">
    <location>
        <begin position="121"/>
        <end position="200"/>
    </location>
</feature>
<dbReference type="AlphaFoldDB" id="A0A8J3U7X8"/>
<dbReference type="EMBL" id="BOOP01000025">
    <property type="protein sequence ID" value="GII40348.1"/>
    <property type="molecule type" value="Genomic_DNA"/>
</dbReference>
<feature type="domain" description="Aminoglycoside phosphotransferase" evidence="1">
    <location>
        <begin position="36"/>
        <end position="110"/>
    </location>
</feature>
<evidence type="ECO:0000259" key="1">
    <source>
        <dbReference type="Pfam" id="PF01636"/>
    </source>
</evidence>
<organism evidence="2 3">
    <name type="scientific">Planotetraspora phitsanulokensis</name>
    <dbReference type="NCBI Taxonomy" id="575192"/>
    <lineage>
        <taxon>Bacteria</taxon>
        <taxon>Bacillati</taxon>
        <taxon>Actinomycetota</taxon>
        <taxon>Actinomycetes</taxon>
        <taxon>Streptosporangiales</taxon>
        <taxon>Streptosporangiaceae</taxon>
        <taxon>Planotetraspora</taxon>
    </lineage>
</organism>
<evidence type="ECO:0000313" key="2">
    <source>
        <dbReference type="EMBL" id="GII40348.1"/>
    </source>
</evidence>
<dbReference type="Proteomes" id="UP000622547">
    <property type="component" value="Unassembled WGS sequence"/>
</dbReference>
<dbReference type="RefSeq" id="WP_204075890.1">
    <property type="nucleotide sequence ID" value="NZ_BAABHI010000026.1"/>
</dbReference>
<comment type="caution">
    <text evidence="2">The sequence shown here is derived from an EMBL/GenBank/DDBJ whole genome shotgun (WGS) entry which is preliminary data.</text>
</comment>